<dbReference type="RefSeq" id="WP_119001232.1">
    <property type="nucleotide sequence ID" value="NZ_QWGP01000033.1"/>
</dbReference>
<feature type="domain" description="Stealth protein CR2 conserved region 2" evidence="4">
    <location>
        <begin position="38"/>
        <end position="147"/>
    </location>
</feature>
<dbReference type="GO" id="GO:0016772">
    <property type="term" value="F:transferase activity, transferring phosphorus-containing groups"/>
    <property type="evidence" value="ECO:0007669"/>
    <property type="project" value="InterPro"/>
</dbReference>
<accession>A0AAX1UGI0</accession>
<dbReference type="EMBL" id="QWGP01000033">
    <property type="protein sequence ID" value="RHZ91506.1"/>
    <property type="molecule type" value="Genomic_DNA"/>
</dbReference>
<dbReference type="InterPro" id="IPR031358">
    <property type="entry name" value="Stealth_CR1"/>
</dbReference>
<evidence type="ECO:0000313" key="7">
    <source>
        <dbReference type="Proteomes" id="UP000266305"/>
    </source>
</evidence>
<dbReference type="GO" id="GO:0000271">
    <property type="term" value="P:polysaccharide biosynthetic process"/>
    <property type="evidence" value="ECO:0007669"/>
    <property type="project" value="UniProtKB-KW"/>
</dbReference>
<dbReference type="Proteomes" id="UP000266305">
    <property type="component" value="Unassembled WGS sequence"/>
</dbReference>
<organism evidence="6 7">
    <name type="scientific">Cereibacter sphaeroides</name>
    <name type="common">Rhodobacter sphaeroides</name>
    <dbReference type="NCBI Taxonomy" id="1063"/>
    <lineage>
        <taxon>Bacteria</taxon>
        <taxon>Pseudomonadati</taxon>
        <taxon>Pseudomonadota</taxon>
        <taxon>Alphaproteobacteria</taxon>
        <taxon>Rhodobacterales</taxon>
        <taxon>Paracoccaceae</taxon>
        <taxon>Cereibacter</taxon>
    </lineage>
</organism>
<evidence type="ECO:0000259" key="4">
    <source>
        <dbReference type="Pfam" id="PF11380"/>
    </source>
</evidence>
<reference evidence="6 7" key="1">
    <citation type="submission" date="2018-08" db="EMBL/GenBank/DDBJ databases">
        <title>Draft genome sequence of Rhodobacter sphaeroides FY.</title>
        <authorList>
            <person name="Rayyan A."/>
            <person name="Meyer T.E."/>
            <person name="Kyndt J.A."/>
        </authorList>
    </citation>
    <scope>NUCLEOTIDE SEQUENCE [LARGE SCALE GENOMIC DNA]</scope>
    <source>
        <strain evidence="6 7">FY</strain>
    </source>
</reference>
<comment type="caution">
    <text evidence="6">The sequence shown here is derived from an EMBL/GenBank/DDBJ whole genome shotgun (WGS) entry which is preliminary data.</text>
</comment>
<protein>
    <submittedName>
        <fullName evidence="6">Nitrate reductase</fullName>
    </submittedName>
</protein>
<proteinExistence type="inferred from homology"/>
<dbReference type="PANTHER" id="PTHR24045">
    <property type="match status" value="1"/>
</dbReference>
<evidence type="ECO:0000256" key="3">
    <source>
        <dbReference type="ARBA" id="ARBA00023169"/>
    </source>
</evidence>
<gene>
    <name evidence="6" type="ORF">D1114_20145</name>
</gene>
<evidence type="ECO:0000256" key="2">
    <source>
        <dbReference type="ARBA" id="ARBA00022679"/>
    </source>
</evidence>
<dbReference type="Pfam" id="PF17101">
    <property type="entry name" value="Stealth_CR1"/>
    <property type="match status" value="1"/>
</dbReference>
<keyword evidence="3" id="KW-0270">Exopolysaccharide synthesis</keyword>
<comment type="similarity">
    <text evidence="1">Belongs to the stealth family.</text>
</comment>
<feature type="domain" description="Stealth protein CR1 conserved region 1" evidence="5">
    <location>
        <begin position="2"/>
        <end position="20"/>
    </location>
</feature>
<name>A0AAX1UGI0_CERSP</name>
<dbReference type="InterPro" id="IPR021520">
    <property type="entry name" value="Stealth_CR2"/>
</dbReference>
<evidence type="ECO:0000256" key="1">
    <source>
        <dbReference type="ARBA" id="ARBA00007583"/>
    </source>
</evidence>
<keyword evidence="2" id="KW-0808">Transferase</keyword>
<sequence>MIDAVVTWVDGADPAHHAKRLRHQGEAGVHQAATAPTRFAHSGEIRFCVLSLLRFCPFVERIHIVTDDQRPAVLDPILDDPHWRDRIAVVDHRAIYGEHADLLPVFSSRSIETMIHRIPGLAPRFIYLNDDIFVGRPLDESHFFDGDRAVLRGRMQPFPNPLVTRLKRWLKRERPGYKTAQQAAARLTGRTSDYFLTEHQPHPMHRDRLASFYADDPQALRRQAGHRFRSAEQVSPIGLSNHLEIEAGAVIAPPLDVGYIRPGRPTGTALARTMERLCANGYASFCVQSLDAMSEADRRCVLEGLERHYA</sequence>
<evidence type="ECO:0000313" key="6">
    <source>
        <dbReference type="EMBL" id="RHZ91506.1"/>
    </source>
</evidence>
<evidence type="ECO:0000259" key="5">
    <source>
        <dbReference type="Pfam" id="PF17101"/>
    </source>
</evidence>
<dbReference type="InterPro" id="IPR047141">
    <property type="entry name" value="Stealth"/>
</dbReference>
<dbReference type="PANTHER" id="PTHR24045:SF0">
    <property type="entry name" value="N-ACETYLGLUCOSAMINE-1-PHOSPHOTRANSFERASE SUBUNITS ALPHA_BETA"/>
    <property type="match status" value="1"/>
</dbReference>
<dbReference type="Pfam" id="PF11380">
    <property type="entry name" value="Stealth_CR2"/>
    <property type="match status" value="1"/>
</dbReference>
<dbReference type="AlphaFoldDB" id="A0AAX1UGI0"/>